<sequence>MAIKQTCGMDLRASRVQSYKTTMTTVTSWSVNATLSGSSQNYTNNPILPHVDAGTVQVNSPSLVLKKDHIITNVPQVRRYDWVVANRTASFDGFVRNVFVINNQFPGPLIEVRFFPFFGDTIVVTVKNELNVPLTIHWHGKNKPVPSYVHMNRRNLTENPFYNSGIFQRGSQWVSSVVPWLRWTGSPGLLSVHNSLALHSLTNSLSQTSLELFAHYSALLADGISGPLIIHSLNDPLRLVPRVTQAPPSRANCYQRKDTMGVSPPLPQTRVCISNYLVNEKASEEISILFFFLLFFPKALLNGVGFFNCEKYAKGQPCRTNSNRLEIQVPPNERSRLRLIQAGAHALFKVSVDGHPLEVIEADATPVQSSVLFHRVPLHNAERYSVILDTSSDSEGDSFYLRAAMDTDCCKTFFYLFKIAPGMDTTEGNTALAIVRVSSTPLANGNARARMALPSTKDWQDDLDGPCIDLDQSKISPRINPNLNSTSLGRVRYIFDNIRASILKKVYFNTSFGTIIDHSVPKGARNVFGRFFVDNTTWICLLDFQFREKKLARLINTYFLLSPPARETQPLLPQFLNGGSGALNTSEVATQTISQPGIWDVVINNLDQAIDHPIHLREAYSSTSLKYKSHPTQKTFPTCVETCLVASGNGTLSETNQSTAQYQLGNPVCRDVHVVPGGTYAVSESPKILVGSNFRCDKYHLIPGMRINANNPGVWILHCHIDWHLAAGFAGMLVIQPNVLKQTVLPQANLDLCPKGGYK</sequence>
<keyword evidence="2" id="KW-0186">Copper</keyword>
<dbReference type="VEuPathDB" id="FungiDB:VP01_2473g1"/>
<evidence type="ECO:0000313" key="8">
    <source>
        <dbReference type="Proteomes" id="UP000037035"/>
    </source>
</evidence>
<dbReference type="InterPro" id="IPR045087">
    <property type="entry name" value="Cu-oxidase_fam"/>
</dbReference>
<evidence type="ECO:0000256" key="1">
    <source>
        <dbReference type="ARBA" id="ARBA00010609"/>
    </source>
</evidence>
<dbReference type="InterPro" id="IPR011707">
    <property type="entry name" value="Cu-oxidase-like_N"/>
</dbReference>
<dbReference type="GO" id="GO:0016491">
    <property type="term" value="F:oxidoreductase activity"/>
    <property type="evidence" value="ECO:0007669"/>
    <property type="project" value="InterPro"/>
</dbReference>
<dbReference type="PANTHER" id="PTHR11709">
    <property type="entry name" value="MULTI-COPPER OXIDASE"/>
    <property type="match status" value="1"/>
</dbReference>
<comment type="similarity">
    <text evidence="1">Belongs to the multicopper oxidase family.</text>
</comment>
<dbReference type="PANTHER" id="PTHR11709:SF414">
    <property type="entry name" value="ADR239WP"/>
    <property type="match status" value="1"/>
</dbReference>
<dbReference type="Pfam" id="PF07732">
    <property type="entry name" value="Cu-oxidase_3"/>
    <property type="match status" value="1"/>
</dbReference>
<dbReference type="SUPFAM" id="SSF49503">
    <property type="entry name" value="Cupredoxins"/>
    <property type="match status" value="3"/>
</dbReference>
<feature type="domain" description="Plastocyanin-like" evidence="4">
    <location>
        <begin position="299"/>
        <end position="408"/>
    </location>
</feature>
<accession>A0A0L6V6K8</accession>
<evidence type="ECO:0000259" key="6">
    <source>
        <dbReference type="Pfam" id="PF07732"/>
    </source>
</evidence>
<dbReference type="OrthoDB" id="2121828at2759"/>
<dbReference type="GO" id="GO:0005507">
    <property type="term" value="F:copper ion binding"/>
    <property type="evidence" value="ECO:0007669"/>
    <property type="project" value="InterPro"/>
</dbReference>
<comment type="caution">
    <text evidence="7">The sequence shown here is derived from an EMBL/GenBank/DDBJ whole genome shotgun (WGS) entry which is preliminary data.</text>
</comment>
<dbReference type="InterPro" id="IPR011706">
    <property type="entry name" value="Cu-oxidase_C"/>
</dbReference>
<name>A0A0L6V6K8_9BASI</name>
<evidence type="ECO:0000256" key="2">
    <source>
        <dbReference type="ARBA" id="ARBA00023008"/>
    </source>
</evidence>
<dbReference type="AlphaFoldDB" id="A0A0L6V6K8"/>
<organism evidence="7 8">
    <name type="scientific">Puccinia sorghi</name>
    <dbReference type="NCBI Taxonomy" id="27349"/>
    <lineage>
        <taxon>Eukaryota</taxon>
        <taxon>Fungi</taxon>
        <taxon>Dikarya</taxon>
        <taxon>Basidiomycota</taxon>
        <taxon>Pucciniomycotina</taxon>
        <taxon>Pucciniomycetes</taxon>
        <taxon>Pucciniales</taxon>
        <taxon>Pucciniaceae</taxon>
        <taxon>Puccinia</taxon>
    </lineage>
</organism>
<keyword evidence="8" id="KW-1185">Reference proteome</keyword>
<reference evidence="7 8" key="1">
    <citation type="submission" date="2015-08" db="EMBL/GenBank/DDBJ databases">
        <title>Next Generation Sequencing and Analysis of the Genome of Puccinia sorghi L Schw, the Causal Agent of Maize Common Rust.</title>
        <authorList>
            <person name="Rochi L."/>
            <person name="Burguener G."/>
            <person name="Darino M."/>
            <person name="Turjanski A."/>
            <person name="Kreff E."/>
            <person name="Dieguez M.J."/>
            <person name="Sacco F."/>
        </authorList>
    </citation>
    <scope>NUCLEOTIDE SEQUENCE [LARGE SCALE GENOMIC DNA]</scope>
    <source>
        <strain evidence="7 8">RO10H11247</strain>
    </source>
</reference>
<evidence type="ECO:0000259" key="5">
    <source>
        <dbReference type="Pfam" id="PF07731"/>
    </source>
</evidence>
<evidence type="ECO:0000313" key="7">
    <source>
        <dbReference type="EMBL" id="KNZ56187.1"/>
    </source>
</evidence>
<dbReference type="Gene3D" id="2.60.40.420">
    <property type="entry name" value="Cupredoxins - blue copper proteins"/>
    <property type="match status" value="3"/>
</dbReference>
<evidence type="ECO:0008006" key="9">
    <source>
        <dbReference type="Google" id="ProtNLM"/>
    </source>
</evidence>
<dbReference type="InterPro" id="IPR001117">
    <property type="entry name" value="Cu-oxidase_2nd"/>
</dbReference>
<dbReference type="STRING" id="27349.A0A0L6V6K8"/>
<evidence type="ECO:0000259" key="4">
    <source>
        <dbReference type="Pfam" id="PF00394"/>
    </source>
</evidence>
<dbReference type="EMBL" id="LAVV01007362">
    <property type="protein sequence ID" value="KNZ56187.1"/>
    <property type="molecule type" value="Genomic_DNA"/>
</dbReference>
<dbReference type="Pfam" id="PF07731">
    <property type="entry name" value="Cu-oxidase_2"/>
    <property type="match status" value="1"/>
</dbReference>
<dbReference type="Pfam" id="PF00394">
    <property type="entry name" value="Cu-oxidase"/>
    <property type="match status" value="1"/>
</dbReference>
<proteinExistence type="inferred from homology"/>
<evidence type="ECO:0000256" key="3">
    <source>
        <dbReference type="ARBA" id="ARBA00023180"/>
    </source>
</evidence>
<dbReference type="Proteomes" id="UP000037035">
    <property type="component" value="Unassembled WGS sequence"/>
</dbReference>
<keyword evidence="3" id="KW-0325">Glycoprotein</keyword>
<feature type="domain" description="Plastocyanin-like" evidence="6">
    <location>
        <begin position="85"/>
        <end position="194"/>
    </location>
</feature>
<feature type="domain" description="Plastocyanin-like" evidence="5">
    <location>
        <begin position="706"/>
        <end position="737"/>
    </location>
</feature>
<dbReference type="InterPro" id="IPR008972">
    <property type="entry name" value="Cupredoxin"/>
</dbReference>
<protein>
    <recommendedName>
        <fullName evidence="9">Plastocyanin-like domain-containing protein</fullName>
    </recommendedName>
</protein>
<gene>
    <name evidence="7" type="ORF">VP01_2473g1</name>
</gene>